<accession>A0ABN6Z2U7</accession>
<name>A0ABN6Z2U7_9FIRM</name>
<evidence type="ECO:0008006" key="3">
    <source>
        <dbReference type="Google" id="ProtNLM"/>
    </source>
</evidence>
<evidence type="ECO:0000313" key="1">
    <source>
        <dbReference type="EMBL" id="BDZ76877.1"/>
    </source>
</evidence>
<proteinExistence type="predicted"/>
<protein>
    <recommendedName>
        <fullName evidence="3">LLM class flavin-dependent oxidoreductase</fullName>
    </recommendedName>
</protein>
<sequence length="69" mass="8076">MNVRNEVRSHLVCEGVTMQDVLKKLEQQYGWSRSISNLSGKLHRETLRYKEAVELADVLGYEIVWKKRG</sequence>
<dbReference type="RefSeq" id="WP_316266487.1">
    <property type="nucleotide sequence ID" value="NZ_AP027742.1"/>
</dbReference>
<evidence type="ECO:0000313" key="2">
    <source>
        <dbReference type="Proteomes" id="UP001305815"/>
    </source>
</evidence>
<keyword evidence="2" id="KW-1185">Reference proteome</keyword>
<gene>
    <name evidence="1" type="ORF">Lac1_10600</name>
</gene>
<organism evidence="1 2">
    <name type="scientific">Claveliimonas bilis</name>
    <dbReference type="NCBI Taxonomy" id="3028070"/>
    <lineage>
        <taxon>Bacteria</taxon>
        <taxon>Bacillati</taxon>
        <taxon>Bacillota</taxon>
        <taxon>Clostridia</taxon>
        <taxon>Lachnospirales</taxon>
        <taxon>Lachnospiraceae</taxon>
        <taxon>Claveliimonas</taxon>
    </lineage>
</organism>
<reference evidence="2" key="1">
    <citation type="journal article" date="2023" name="Int. J. Syst. Evol. Microbiol.">
        <title>Claveliimonas bilis gen. nov., sp. nov., deoxycholic acid-producing bacteria isolated from human faeces, and reclassification of Sellimonas monacensis Zenner et al. 2021 as Claveliimonas monacensis comb. nov.</title>
        <authorList>
            <person name="Hisatomi A."/>
            <person name="Kastawa N.W.E.P.G."/>
            <person name="Song I."/>
            <person name="Ohkuma M."/>
            <person name="Fukiya S."/>
            <person name="Sakamoto M."/>
        </authorList>
    </citation>
    <scope>NUCLEOTIDE SEQUENCE [LARGE SCALE GENOMIC DNA]</scope>
    <source>
        <strain evidence="2">12BBH14</strain>
    </source>
</reference>
<dbReference type="Proteomes" id="UP001305815">
    <property type="component" value="Chromosome"/>
</dbReference>
<dbReference type="EMBL" id="AP027742">
    <property type="protein sequence ID" value="BDZ76877.1"/>
    <property type="molecule type" value="Genomic_DNA"/>
</dbReference>